<reference evidence="2" key="1">
    <citation type="submission" date="2016-11" db="UniProtKB">
        <authorList>
            <consortium name="WormBaseParasite"/>
        </authorList>
    </citation>
    <scope>IDENTIFICATION</scope>
</reference>
<accession>A0A1I7TLD5</accession>
<dbReference type="WBParaSite" id="Csp11.Scaffold628.g7067.t1">
    <property type="protein sequence ID" value="Csp11.Scaffold628.g7067.t1"/>
    <property type="gene ID" value="Csp11.Scaffold628.g7067"/>
</dbReference>
<name>A0A1I7TLD5_9PELO</name>
<organism evidence="1 2">
    <name type="scientific">Caenorhabditis tropicalis</name>
    <dbReference type="NCBI Taxonomy" id="1561998"/>
    <lineage>
        <taxon>Eukaryota</taxon>
        <taxon>Metazoa</taxon>
        <taxon>Ecdysozoa</taxon>
        <taxon>Nematoda</taxon>
        <taxon>Chromadorea</taxon>
        <taxon>Rhabditida</taxon>
        <taxon>Rhabditina</taxon>
        <taxon>Rhabditomorpha</taxon>
        <taxon>Rhabditoidea</taxon>
        <taxon>Rhabditidae</taxon>
        <taxon>Peloderinae</taxon>
        <taxon>Caenorhabditis</taxon>
    </lineage>
</organism>
<evidence type="ECO:0000313" key="2">
    <source>
        <dbReference type="WBParaSite" id="Csp11.Scaffold628.g7067.t1"/>
    </source>
</evidence>
<sequence>MVTLEWTKHCDTDRSRKNVALGQACVQNEVPYQSTQFCFHGGTSCQKLLDQQHPYSVVIMDNINGRGTTLLIRCDTKCYVKIDCQKVDTSNNHFNGIGKEKQKLEQKQ</sequence>
<evidence type="ECO:0000313" key="1">
    <source>
        <dbReference type="Proteomes" id="UP000095282"/>
    </source>
</evidence>
<dbReference type="AlphaFoldDB" id="A0A1I7TLD5"/>
<proteinExistence type="predicted"/>
<dbReference type="Proteomes" id="UP000095282">
    <property type="component" value="Unplaced"/>
</dbReference>
<protein>
    <submittedName>
        <fullName evidence="2">Uncharacterized protein</fullName>
    </submittedName>
</protein>
<keyword evidence="1" id="KW-1185">Reference proteome</keyword>